<keyword evidence="10" id="KW-1185">Reference proteome</keyword>
<dbReference type="InterPro" id="IPR012944">
    <property type="entry name" value="SusD_RagB_dom"/>
</dbReference>
<keyword evidence="4" id="KW-0472">Membrane</keyword>
<feature type="domain" description="SusD-like N-terminal" evidence="8">
    <location>
        <begin position="81"/>
        <end position="222"/>
    </location>
</feature>
<dbReference type="InterPro" id="IPR019734">
    <property type="entry name" value="TPR_rpt"/>
</dbReference>
<name>A0A1H4AVZ2_9BACT</name>
<dbReference type="OrthoDB" id="697229at2"/>
<dbReference type="Proteomes" id="UP000199656">
    <property type="component" value="Unassembled WGS sequence"/>
</dbReference>
<dbReference type="PROSITE" id="PS50005">
    <property type="entry name" value="TPR"/>
    <property type="match status" value="1"/>
</dbReference>
<evidence type="ECO:0000256" key="6">
    <source>
        <dbReference type="PROSITE-ProRule" id="PRU00339"/>
    </source>
</evidence>
<dbReference type="InterPro" id="IPR011990">
    <property type="entry name" value="TPR-like_helical_dom_sf"/>
</dbReference>
<dbReference type="AlphaFoldDB" id="A0A1H4AVZ2"/>
<keyword evidence="3" id="KW-0732">Signal</keyword>
<dbReference type="GO" id="GO:0009279">
    <property type="term" value="C:cell outer membrane"/>
    <property type="evidence" value="ECO:0007669"/>
    <property type="project" value="UniProtKB-SubCell"/>
</dbReference>
<dbReference type="Gene3D" id="1.25.40.390">
    <property type="match status" value="2"/>
</dbReference>
<protein>
    <submittedName>
        <fullName evidence="9">SusD family protein</fullName>
    </submittedName>
</protein>
<dbReference type="InterPro" id="IPR033985">
    <property type="entry name" value="SusD-like_N"/>
</dbReference>
<dbReference type="PROSITE" id="PS51257">
    <property type="entry name" value="PROKAR_LIPOPROTEIN"/>
    <property type="match status" value="1"/>
</dbReference>
<accession>A0A1H4AVZ2</accession>
<organism evidence="9 10">
    <name type="scientific">Chitinophaga terrae</name>
    <name type="common">ex Kim and Jung 2007</name>
    <dbReference type="NCBI Taxonomy" id="408074"/>
    <lineage>
        <taxon>Bacteria</taxon>
        <taxon>Pseudomonadati</taxon>
        <taxon>Bacteroidota</taxon>
        <taxon>Chitinophagia</taxon>
        <taxon>Chitinophagales</taxon>
        <taxon>Chitinophagaceae</taxon>
        <taxon>Chitinophaga</taxon>
    </lineage>
</organism>
<dbReference type="STRING" id="408074.SAMN05660909_01796"/>
<comment type="similarity">
    <text evidence="2">Belongs to the SusD family.</text>
</comment>
<sequence length="450" mass="50869">MKKHHLLYLAIFAATSLYSCSKFTDIRTEGALTPGEYLNFRYLMNNQDLKRSVDMPDYSADDTEYTDSAMQKSLSPEYLRGYMWADQYYDAITADPDWKISYASTYTCNLVIQDVMGSAGGTVQEKNQVIAEARVHRAYNYFMLVNEYGKQYDAATSSKDLGVPLMLKPDVAEVAVRGTVQEAYDQIISDLTQAIPSLPDKNNYNIYPSKAAAYALLARTYLQMGRFAEAGEYADKALTIQNTLLDLPNSTVPRHIYDPEIILVKEAGTSHTYSNLLVLSKELKALYQPTDIRYTKLTQDYTYSGKVFRVNASEMVNYETRNVGVTVPEMMLIKAETLARAGKANEAMAIINTLRKKRFSAADYSELSASTADEALIKVLEERRRELAFKSIRWFDQKRLAAEPRFAKPITRTNLVSGASYTLAPNSNRYVYPIPAYNIQLNPALEQNPR</sequence>
<evidence type="ECO:0000313" key="10">
    <source>
        <dbReference type="Proteomes" id="UP000199656"/>
    </source>
</evidence>
<keyword evidence="6" id="KW-0802">TPR repeat</keyword>
<evidence type="ECO:0000256" key="5">
    <source>
        <dbReference type="ARBA" id="ARBA00023237"/>
    </source>
</evidence>
<evidence type="ECO:0000256" key="3">
    <source>
        <dbReference type="ARBA" id="ARBA00022729"/>
    </source>
</evidence>
<dbReference type="Pfam" id="PF07980">
    <property type="entry name" value="SusD_RagB"/>
    <property type="match status" value="1"/>
</dbReference>
<gene>
    <name evidence="9" type="ORF">SAMN05660909_01796</name>
</gene>
<evidence type="ECO:0000256" key="1">
    <source>
        <dbReference type="ARBA" id="ARBA00004442"/>
    </source>
</evidence>
<evidence type="ECO:0000256" key="4">
    <source>
        <dbReference type="ARBA" id="ARBA00023136"/>
    </source>
</evidence>
<feature type="domain" description="RagB/SusD" evidence="7">
    <location>
        <begin position="329"/>
        <end position="449"/>
    </location>
</feature>
<reference evidence="10" key="1">
    <citation type="submission" date="2016-10" db="EMBL/GenBank/DDBJ databases">
        <authorList>
            <person name="Varghese N."/>
            <person name="Submissions S."/>
        </authorList>
    </citation>
    <scope>NUCLEOTIDE SEQUENCE [LARGE SCALE GENOMIC DNA]</scope>
    <source>
        <strain evidence="10">DSM 23920</strain>
    </source>
</reference>
<dbReference type="SUPFAM" id="SSF48452">
    <property type="entry name" value="TPR-like"/>
    <property type="match status" value="1"/>
</dbReference>
<dbReference type="EMBL" id="FNRL01000006">
    <property type="protein sequence ID" value="SEA39988.1"/>
    <property type="molecule type" value="Genomic_DNA"/>
</dbReference>
<comment type="subcellular location">
    <subcellularLocation>
        <location evidence="1">Cell outer membrane</location>
    </subcellularLocation>
</comment>
<proteinExistence type="inferred from homology"/>
<feature type="repeat" description="TPR" evidence="6">
    <location>
        <begin position="211"/>
        <end position="244"/>
    </location>
</feature>
<evidence type="ECO:0000259" key="8">
    <source>
        <dbReference type="Pfam" id="PF14322"/>
    </source>
</evidence>
<evidence type="ECO:0000259" key="7">
    <source>
        <dbReference type="Pfam" id="PF07980"/>
    </source>
</evidence>
<evidence type="ECO:0000313" key="9">
    <source>
        <dbReference type="EMBL" id="SEA39988.1"/>
    </source>
</evidence>
<dbReference type="Pfam" id="PF14322">
    <property type="entry name" value="SusD-like_3"/>
    <property type="match status" value="1"/>
</dbReference>
<dbReference type="RefSeq" id="WP_089760785.1">
    <property type="nucleotide sequence ID" value="NZ_BKAT01000009.1"/>
</dbReference>
<keyword evidence="5" id="KW-0998">Cell outer membrane</keyword>
<evidence type="ECO:0000256" key="2">
    <source>
        <dbReference type="ARBA" id="ARBA00006275"/>
    </source>
</evidence>